<accession>A0A0C9XA59</accession>
<dbReference type="PANTHER" id="PTHR12307">
    <property type="entry name" value="PROTEIN PHOSPHATASE 1 REGULATORY SUBUNIT"/>
    <property type="match status" value="1"/>
</dbReference>
<dbReference type="GO" id="GO:2001069">
    <property type="term" value="F:glycogen binding"/>
    <property type="evidence" value="ECO:0007669"/>
    <property type="project" value="TreeGrafter"/>
</dbReference>
<dbReference type="Gene3D" id="2.60.40.2440">
    <property type="entry name" value="Carbohydrate binding type-21 domain"/>
    <property type="match status" value="1"/>
</dbReference>
<sequence length="793" mass="86011">MIAAVTPQPQRMSQVQDQRFPLNANAAGAPLPLIPRRTSSRLMISPLRSPVSSALRRSSSTDCATPIPLVVRTPMSNDDSDTDTSSPSSDGTRPTISVRSRRIRGVRPRALSPPELSTPTPFVSRGKAGLCDALRPQTKCTSPTSEDSTPHPASARPLMYTPGISLRMSSAAANTRSMTQTHIHGFAAESSTQGAMSAPCEPESDARLIRKKSGQLVKSSLKSSKSATRGSLSVITISKASKSEPTTPTGKAVHFDAKLEHVKLFLAEQKPLAVSRDGSPTEDTSGTDSDFPPFIFGNVDEGSSKGKLIMQLPNMPAKADINAEVALEELSLSPDGTSIMGHVRVKNIAYAKWVVVRFTFDFWQTTSEVTGRHLESISNEFDRFVFSIKLNDLLARIEGKTLLLAVKYSVAGREIWDNNNRQDYRANFTRVNTIERSVSDDESSDMLRSKLEQVIQSKELAGPAVLAQQTLGSDSEPAVMDFKSVASLAPRYDFGVSFKSPWKPVDSPPHRSRTRSPPHIKASISIPGSVPWPSKLGSEDKGTYNVSSCNTKSIPTLGSPRERDESFRMAHWSVSDVDDTPFQISNTTPGTRRHHRGYFDLYAMGGSNLKRTPPGTPPEEGFPAYSSSKFPSFLPIEGLPRPSPTHRSHLNAETVHPAADSGEDSEMSTPCIATPTSSLPNTPPVEFFKALPFVEDGANLSPETHYRQFVNKFCFFTGPGTTIDLSALPRTQSTSDIEDLLSGTSPRLLSYAQVVPRSPPRSSSADNLSPKRGGALTTAVSRFRISESPSIAT</sequence>
<gene>
    <name evidence="3" type="ORF">K443DRAFT_683664</name>
</gene>
<feature type="region of interest" description="Disordered" evidence="1">
    <location>
        <begin position="755"/>
        <end position="774"/>
    </location>
</feature>
<dbReference type="Proteomes" id="UP000054477">
    <property type="component" value="Unassembled WGS sequence"/>
</dbReference>
<organism evidence="3 4">
    <name type="scientific">Laccaria amethystina LaAM-08-1</name>
    <dbReference type="NCBI Taxonomy" id="1095629"/>
    <lineage>
        <taxon>Eukaryota</taxon>
        <taxon>Fungi</taxon>
        <taxon>Dikarya</taxon>
        <taxon>Basidiomycota</taxon>
        <taxon>Agaricomycotina</taxon>
        <taxon>Agaricomycetes</taxon>
        <taxon>Agaricomycetidae</taxon>
        <taxon>Agaricales</taxon>
        <taxon>Agaricineae</taxon>
        <taxon>Hydnangiaceae</taxon>
        <taxon>Laccaria</taxon>
    </lineage>
</organism>
<dbReference type="PANTHER" id="PTHR12307:SF36">
    <property type="entry name" value="GLYCOGEN-BINDING SUBUNIT 76A"/>
    <property type="match status" value="1"/>
</dbReference>
<feature type="region of interest" description="Disordered" evidence="1">
    <location>
        <begin position="656"/>
        <end position="679"/>
    </location>
</feature>
<feature type="compositionally biased region" description="Low complexity" evidence="1">
    <location>
        <begin position="73"/>
        <end position="98"/>
    </location>
</feature>
<evidence type="ECO:0000256" key="1">
    <source>
        <dbReference type="SAM" id="MobiDB-lite"/>
    </source>
</evidence>
<feature type="domain" description="CBM21" evidence="2">
    <location>
        <begin position="317"/>
        <end position="427"/>
    </location>
</feature>
<feature type="region of interest" description="Disordered" evidence="1">
    <location>
        <begin position="503"/>
        <end position="535"/>
    </location>
</feature>
<dbReference type="GO" id="GO:0008157">
    <property type="term" value="F:protein phosphatase 1 binding"/>
    <property type="evidence" value="ECO:0007669"/>
    <property type="project" value="TreeGrafter"/>
</dbReference>
<dbReference type="InterPro" id="IPR038175">
    <property type="entry name" value="CBM21_dom_sf"/>
</dbReference>
<reference evidence="4" key="2">
    <citation type="submission" date="2015-01" db="EMBL/GenBank/DDBJ databases">
        <title>Evolutionary Origins and Diversification of the Mycorrhizal Mutualists.</title>
        <authorList>
            <consortium name="DOE Joint Genome Institute"/>
            <consortium name="Mycorrhizal Genomics Consortium"/>
            <person name="Kohler A."/>
            <person name="Kuo A."/>
            <person name="Nagy L.G."/>
            <person name="Floudas D."/>
            <person name="Copeland A."/>
            <person name="Barry K.W."/>
            <person name="Cichocki N."/>
            <person name="Veneault-Fourrey C."/>
            <person name="LaButti K."/>
            <person name="Lindquist E.A."/>
            <person name="Lipzen A."/>
            <person name="Lundell T."/>
            <person name="Morin E."/>
            <person name="Murat C."/>
            <person name="Riley R."/>
            <person name="Ohm R."/>
            <person name="Sun H."/>
            <person name="Tunlid A."/>
            <person name="Henrissat B."/>
            <person name="Grigoriev I.V."/>
            <person name="Hibbett D.S."/>
            <person name="Martin F."/>
        </authorList>
    </citation>
    <scope>NUCLEOTIDE SEQUENCE [LARGE SCALE GENOMIC DNA]</scope>
    <source>
        <strain evidence="4">LaAM-08-1</strain>
    </source>
</reference>
<feature type="compositionally biased region" description="Low complexity" evidence="1">
    <location>
        <begin position="49"/>
        <end position="60"/>
    </location>
</feature>
<evidence type="ECO:0000313" key="4">
    <source>
        <dbReference type="Proteomes" id="UP000054477"/>
    </source>
</evidence>
<dbReference type="InterPro" id="IPR005036">
    <property type="entry name" value="CBM21_dom"/>
</dbReference>
<dbReference type="InterPro" id="IPR050782">
    <property type="entry name" value="PP1_regulatory_subunit_3"/>
</dbReference>
<dbReference type="STRING" id="1095629.A0A0C9XA59"/>
<dbReference type="GO" id="GO:0000164">
    <property type="term" value="C:protein phosphatase type 1 complex"/>
    <property type="evidence" value="ECO:0007669"/>
    <property type="project" value="TreeGrafter"/>
</dbReference>
<dbReference type="Pfam" id="PF03370">
    <property type="entry name" value="CBM_21"/>
    <property type="match status" value="1"/>
</dbReference>
<dbReference type="GO" id="GO:0005979">
    <property type="term" value="P:regulation of glycogen biosynthetic process"/>
    <property type="evidence" value="ECO:0007669"/>
    <property type="project" value="TreeGrafter"/>
</dbReference>
<dbReference type="AlphaFoldDB" id="A0A0C9XA59"/>
<reference evidence="3 4" key="1">
    <citation type="submission" date="2014-04" db="EMBL/GenBank/DDBJ databases">
        <authorList>
            <consortium name="DOE Joint Genome Institute"/>
            <person name="Kuo A."/>
            <person name="Kohler A."/>
            <person name="Nagy L.G."/>
            <person name="Floudas D."/>
            <person name="Copeland A."/>
            <person name="Barry K.W."/>
            <person name="Cichocki N."/>
            <person name="Veneault-Fourrey C."/>
            <person name="LaButti K."/>
            <person name="Lindquist E.A."/>
            <person name="Lipzen A."/>
            <person name="Lundell T."/>
            <person name="Morin E."/>
            <person name="Murat C."/>
            <person name="Sun H."/>
            <person name="Tunlid A."/>
            <person name="Henrissat B."/>
            <person name="Grigoriev I.V."/>
            <person name="Hibbett D.S."/>
            <person name="Martin F."/>
            <person name="Nordberg H.P."/>
            <person name="Cantor M.N."/>
            <person name="Hua S.X."/>
        </authorList>
    </citation>
    <scope>NUCLEOTIDE SEQUENCE [LARGE SCALE GENOMIC DNA]</scope>
    <source>
        <strain evidence="3 4">LaAM-08-1</strain>
    </source>
</reference>
<feature type="region of interest" description="Disordered" evidence="1">
    <location>
        <begin position="49"/>
        <end position="156"/>
    </location>
</feature>
<keyword evidence="4" id="KW-1185">Reference proteome</keyword>
<dbReference type="EMBL" id="KN838788">
    <property type="protein sequence ID" value="KIJ94546.1"/>
    <property type="molecule type" value="Genomic_DNA"/>
</dbReference>
<dbReference type="PROSITE" id="PS51159">
    <property type="entry name" value="CBM21"/>
    <property type="match status" value="1"/>
</dbReference>
<dbReference type="OrthoDB" id="1881at2759"/>
<evidence type="ECO:0000313" key="3">
    <source>
        <dbReference type="EMBL" id="KIJ94546.1"/>
    </source>
</evidence>
<proteinExistence type="predicted"/>
<evidence type="ECO:0000259" key="2">
    <source>
        <dbReference type="PROSITE" id="PS51159"/>
    </source>
</evidence>
<name>A0A0C9XA59_9AGAR</name>
<protein>
    <submittedName>
        <fullName evidence="3">Carbohydrate-binding module family 21 protein</fullName>
    </submittedName>
</protein>
<dbReference type="HOGENOM" id="CLU_010342_0_0_1"/>
<feature type="compositionally biased region" description="Polar residues" evidence="1">
    <location>
        <begin position="138"/>
        <end position="147"/>
    </location>
</feature>